<reference evidence="10" key="1">
    <citation type="submission" date="2016-06" db="EMBL/GenBank/DDBJ databases">
        <title>Parallel loss of symbiosis genes in relatives of nitrogen-fixing non-legume Parasponia.</title>
        <authorList>
            <person name="Van Velzen R."/>
            <person name="Holmer R."/>
            <person name="Bu F."/>
            <person name="Rutten L."/>
            <person name="Van Zeijl A."/>
            <person name="Liu W."/>
            <person name="Santuari L."/>
            <person name="Cao Q."/>
            <person name="Sharma T."/>
            <person name="Shen D."/>
            <person name="Roswanjaya Y."/>
            <person name="Wardhani T."/>
            <person name="Kalhor M.S."/>
            <person name="Jansen J."/>
            <person name="Van den Hoogen J."/>
            <person name="Gungor B."/>
            <person name="Hartog M."/>
            <person name="Hontelez J."/>
            <person name="Verver J."/>
            <person name="Yang W.-C."/>
            <person name="Schijlen E."/>
            <person name="Repin R."/>
            <person name="Schilthuizen M."/>
            <person name="Schranz E."/>
            <person name="Heidstra R."/>
            <person name="Miyata K."/>
            <person name="Fedorova E."/>
            <person name="Kohlen W."/>
            <person name="Bisseling T."/>
            <person name="Smit S."/>
            <person name="Geurts R."/>
        </authorList>
    </citation>
    <scope>NUCLEOTIDE SEQUENCE [LARGE SCALE GENOMIC DNA]</scope>
    <source>
        <strain evidence="10">cv. WU1-14</strain>
    </source>
</reference>
<dbReference type="STRING" id="3476.A0A2P5CBR0"/>
<dbReference type="InterPro" id="IPR001005">
    <property type="entry name" value="SANT/Myb"/>
</dbReference>
<feature type="compositionally biased region" description="Basic and acidic residues" evidence="7">
    <location>
        <begin position="466"/>
        <end position="482"/>
    </location>
</feature>
<protein>
    <submittedName>
        <fullName evidence="9">Octamer-binding transcription factor</fullName>
    </submittedName>
</protein>
<feature type="compositionally biased region" description="Basic and acidic residues" evidence="7">
    <location>
        <begin position="327"/>
        <end position="342"/>
    </location>
</feature>
<evidence type="ECO:0000256" key="4">
    <source>
        <dbReference type="ARBA" id="ARBA00023054"/>
    </source>
</evidence>
<keyword evidence="4" id="KW-0175">Coiled coil</keyword>
<dbReference type="NCBIfam" id="TIGR01557">
    <property type="entry name" value="myb_SHAQKYF"/>
    <property type="match status" value="1"/>
</dbReference>
<proteinExistence type="inferred from homology"/>
<dbReference type="AlphaFoldDB" id="A0A2P5CBR0"/>
<dbReference type="OrthoDB" id="551907at2759"/>
<keyword evidence="10" id="KW-1185">Reference proteome</keyword>
<dbReference type="SUPFAM" id="SSF46689">
    <property type="entry name" value="Homeodomain-like"/>
    <property type="match status" value="1"/>
</dbReference>
<sequence>MNHHSIITKPQGNPSKGVSDSYCTAVSLVHDFLSSGSEGRSLLAGECSSSRPSPFIRTESIWSPTLMGASSIHPPKYFFGSGSNTPMSLGSQVQHTKNPFSRSSVFCTSLYQSSSSSSETHRQLGNLPFLPPPTCNQSISAVDSTNSPLLFSADLGNHYDEDQSEGLMKDFLNLPGDASQGSFHGLSCESDSLGLTDHLELQYLSDELDIAITDHGEIPGVDELYETSEASPKPSIGLTCNQSYRSMAPSVDALLSHPSPCPATAHKPRMRWTPELHERFVEAVNKLDGAEKATPKGVLKAMNVEGLTIYHVKSHLQKYRLAKYMPEKKEEKKASSPEEKKTASSSSEIDGRRKGSIQITEALRMQMEVQKQLHEQLEVQRALQLRIEEHARYLQKILEEQQKAGGALVSSQALSSVATPGCEDSEQPPSPCAVGSSPQLTESKADSSSSSLPMKLKAIESNSDCGPKENNKRIRLSEKAELAGDDEAVVQNAQE</sequence>
<keyword evidence="5" id="KW-0804">Transcription</keyword>
<feature type="domain" description="HTH myb-type" evidence="8">
    <location>
        <begin position="264"/>
        <end position="324"/>
    </location>
</feature>
<dbReference type="InterPro" id="IPR006447">
    <property type="entry name" value="Myb_dom_plants"/>
</dbReference>
<comment type="caution">
    <text evidence="9">The sequence shown here is derived from an EMBL/GenBank/DDBJ whole genome shotgun (WGS) entry which is preliminary data.</text>
</comment>
<accession>A0A2P5CBR0</accession>
<evidence type="ECO:0000313" key="10">
    <source>
        <dbReference type="Proteomes" id="UP000237105"/>
    </source>
</evidence>
<dbReference type="PANTHER" id="PTHR31499">
    <property type="entry name" value="MYB FAMILY TRANSCRIPTION FACTOR PHL11"/>
    <property type="match status" value="1"/>
</dbReference>
<evidence type="ECO:0000256" key="5">
    <source>
        <dbReference type="ARBA" id="ARBA00023163"/>
    </source>
</evidence>
<keyword evidence="6" id="KW-0539">Nucleus</keyword>
<dbReference type="Gene3D" id="1.10.10.60">
    <property type="entry name" value="Homeodomain-like"/>
    <property type="match status" value="1"/>
</dbReference>
<dbReference type="InterPro" id="IPR025756">
    <property type="entry name" value="Myb_CC_LHEQLE"/>
</dbReference>
<dbReference type="GO" id="GO:0005634">
    <property type="term" value="C:nucleus"/>
    <property type="evidence" value="ECO:0007669"/>
    <property type="project" value="UniProtKB-SubCell"/>
</dbReference>
<dbReference type="PANTHER" id="PTHR31499:SF79">
    <property type="entry name" value="HTH MYB-TYPE DOMAIN-CONTAINING PROTEIN"/>
    <property type="match status" value="1"/>
</dbReference>
<evidence type="ECO:0000256" key="6">
    <source>
        <dbReference type="ARBA" id="ARBA00023242"/>
    </source>
</evidence>
<comment type="subcellular location">
    <subcellularLocation>
        <location evidence="1">Nucleus</location>
    </subcellularLocation>
</comment>
<dbReference type="Pfam" id="PF00249">
    <property type="entry name" value="Myb_DNA-binding"/>
    <property type="match status" value="1"/>
</dbReference>
<name>A0A2P5CBR0_PARAD</name>
<dbReference type="InterPro" id="IPR009057">
    <property type="entry name" value="Homeodomain-like_sf"/>
</dbReference>
<evidence type="ECO:0000256" key="1">
    <source>
        <dbReference type="ARBA" id="ARBA00004123"/>
    </source>
</evidence>
<evidence type="ECO:0000256" key="2">
    <source>
        <dbReference type="ARBA" id="ARBA00006783"/>
    </source>
</evidence>
<dbReference type="Proteomes" id="UP000237105">
    <property type="component" value="Unassembled WGS sequence"/>
</dbReference>
<dbReference type="EMBL" id="JXTB01000149">
    <property type="protein sequence ID" value="PON58482.1"/>
    <property type="molecule type" value="Genomic_DNA"/>
</dbReference>
<feature type="region of interest" description="Disordered" evidence="7">
    <location>
        <begin position="327"/>
        <end position="354"/>
    </location>
</feature>
<gene>
    <name evidence="9" type="ORF">PanWU01x14_166940</name>
</gene>
<dbReference type="Pfam" id="PF14379">
    <property type="entry name" value="Myb_CC_LHEQLE"/>
    <property type="match status" value="1"/>
</dbReference>
<dbReference type="PROSITE" id="PS51294">
    <property type="entry name" value="HTH_MYB"/>
    <property type="match status" value="1"/>
</dbReference>
<feature type="compositionally biased region" description="Polar residues" evidence="7">
    <location>
        <begin position="436"/>
        <end position="452"/>
    </location>
</feature>
<evidence type="ECO:0000259" key="8">
    <source>
        <dbReference type="PROSITE" id="PS51294"/>
    </source>
</evidence>
<dbReference type="GO" id="GO:0003677">
    <property type="term" value="F:DNA binding"/>
    <property type="evidence" value="ECO:0007669"/>
    <property type="project" value="InterPro"/>
</dbReference>
<organism evidence="9 10">
    <name type="scientific">Parasponia andersonii</name>
    <name type="common">Sponia andersonii</name>
    <dbReference type="NCBI Taxonomy" id="3476"/>
    <lineage>
        <taxon>Eukaryota</taxon>
        <taxon>Viridiplantae</taxon>
        <taxon>Streptophyta</taxon>
        <taxon>Embryophyta</taxon>
        <taxon>Tracheophyta</taxon>
        <taxon>Spermatophyta</taxon>
        <taxon>Magnoliopsida</taxon>
        <taxon>eudicotyledons</taxon>
        <taxon>Gunneridae</taxon>
        <taxon>Pentapetalae</taxon>
        <taxon>rosids</taxon>
        <taxon>fabids</taxon>
        <taxon>Rosales</taxon>
        <taxon>Cannabaceae</taxon>
        <taxon>Parasponia</taxon>
    </lineage>
</organism>
<evidence type="ECO:0000256" key="7">
    <source>
        <dbReference type="SAM" id="MobiDB-lite"/>
    </source>
</evidence>
<evidence type="ECO:0000313" key="9">
    <source>
        <dbReference type="EMBL" id="PON58482.1"/>
    </source>
</evidence>
<feature type="region of interest" description="Disordered" evidence="7">
    <location>
        <begin position="418"/>
        <end position="495"/>
    </location>
</feature>
<dbReference type="InterPro" id="IPR046955">
    <property type="entry name" value="PHR1-like"/>
</dbReference>
<dbReference type="GO" id="GO:0003700">
    <property type="term" value="F:DNA-binding transcription factor activity"/>
    <property type="evidence" value="ECO:0007669"/>
    <property type="project" value="InterPro"/>
</dbReference>
<dbReference type="FunFam" id="1.10.10.60:FF:000002">
    <property type="entry name" value="Myb family transcription factor"/>
    <property type="match status" value="1"/>
</dbReference>
<keyword evidence="3" id="KW-0805">Transcription regulation</keyword>
<comment type="similarity">
    <text evidence="2">Belongs to the MYB-CC family.</text>
</comment>
<dbReference type="InterPro" id="IPR017930">
    <property type="entry name" value="Myb_dom"/>
</dbReference>
<evidence type="ECO:0000256" key="3">
    <source>
        <dbReference type="ARBA" id="ARBA00023015"/>
    </source>
</evidence>